<comment type="caution">
    <text evidence="2">The sequence shown here is derived from an EMBL/GenBank/DDBJ whole genome shotgun (WGS) entry which is preliminary data.</text>
</comment>
<protein>
    <submittedName>
        <fullName evidence="2">Uncharacterized protein</fullName>
    </submittedName>
</protein>
<organism evidence="2 4">
    <name type="scientific">Blattamonas nauphoetae</name>
    <dbReference type="NCBI Taxonomy" id="2049346"/>
    <lineage>
        <taxon>Eukaryota</taxon>
        <taxon>Metamonada</taxon>
        <taxon>Preaxostyla</taxon>
        <taxon>Oxymonadida</taxon>
        <taxon>Blattamonas</taxon>
    </lineage>
</organism>
<accession>A0ABQ9WX10</accession>
<name>A0ABQ9WX10_9EUKA</name>
<sequence length="282" mass="31702">MFRCSLDIQFILQTAATKTGQPLVGSETACRNSVTRVRSRGSASETNKCPPRDHPTSKIDDRPAKKCGEWRRTACGCWRRTRRRGEALAKSVGGTVKRAASERESVEQCGNAVQMIAETELTQRDEEVVTVGTDEHNKCGCEDECALHSRPKDVVDNAGLVGQRLGAIRHASEGQKGEREDQRKTFHDPILSHNRVRQRRNQVDGQSRITDRTRNDTQIVESADQRTPRGGEGTEQAKQLVRHEGTSAPSGEEREDRHGRRLKERRRRRREGVGTDRHAGHK</sequence>
<dbReference type="Proteomes" id="UP001281761">
    <property type="component" value="Unassembled WGS sequence"/>
</dbReference>
<feature type="compositionally biased region" description="Basic and acidic residues" evidence="1">
    <location>
        <begin position="50"/>
        <end position="63"/>
    </location>
</feature>
<evidence type="ECO:0000313" key="2">
    <source>
        <dbReference type="EMBL" id="KAK2944061.1"/>
    </source>
</evidence>
<feature type="compositionally biased region" description="Basic and acidic residues" evidence="1">
    <location>
        <begin position="170"/>
        <end position="187"/>
    </location>
</feature>
<evidence type="ECO:0000313" key="3">
    <source>
        <dbReference type="EMBL" id="KAK2945939.1"/>
    </source>
</evidence>
<evidence type="ECO:0000313" key="4">
    <source>
        <dbReference type="Proteomes" id="UP001281761"/>
    </source>
</evidence>
<reference evidence="2 4" key="1">
    <citation type="journal article" date="2022" name="bioRxiv">
        <title>Genomics of Preaxostyla Flagellates Illuminates Evolutionary Transitions and the Path Towards Mitochondrial Loss.</title>
        <authorList>
            <person name="Novak L.V.F."/>
            <person name="Treitli S.C."/>
            <person name="Pyrih J."/>
            <person name="Halakuc P."/>
            <person name="Pipaliya S.V."/>
            <person name="Vacek V."/>
            <person name="Brzon O."/>
            <person name="Soukal P."/>
            <person name="Eme L."/>
            <person name="Dacks J.B."/>
            <person name="Karnkowska A."/>
            <person name="Elias M."/>
            <person name="Hampl V."/>
        </authorList>
    </citation>
    <scope>NUCLEOTIDE SEQUENCE [LARGE SCALE GENOMIC DNA]</scope>
    <source>
        <strain evidence="2">NAU3</strain>
        <tissue evidence="2">Gut</tissue>
    </source>
</reference>
<feature type="compositionally biased region" description="Basic and acidic residues" evidence="1">
    <location>
        <begin position="271"/>
        <end position="282"/>
    </location>
</feature>
<dbReference type="EMBL" id="JARBJD010000316">
    <property type="protein sequence ID" value="KAK2944061.1"/>
    <property type="molecule type" value="Genomic_DNA"/>
</dbReference>
<feature type="region of interest" description="Disordered" evidence="1">
    <location>
        <begin position="168"/>
        <end position="282"/>
    </location>
</feature>
<evidence type="ECO:0000256" key="1">
    <source>
        <dbReference type="SAM" id="MobiDB-lite"/>
    </source>
</evidence>
<feature type="compositionally biased region" description="Basic residues" evidence="1">
    <location>
        <begin position="259"/>
        <end position="270"/>
    </location>
</feature>
<feature type="region of interest" description="Disordered" evidence="1">
    <location>
        <begin position="35"/>
        <end position="63"/>
    </location>
</feature>
<feature type="compositionally biased region" description="Polar residues" evidence="1">
    <location>
        <begin position="35"/>
        <end position="47"/>
    </location>
</feature>
<feature type="compositionally biased region" description="Basic and acidic residues" evidence="1">
    <location>
        <begin position="241"/>
        <end position="258"/>
    </location>
</feature>
<keyword evidence="4" id="KW-1185">Reference proteome</keyword>
<dbReference type="EMBL" id="JARBJD010000243">
    <property type="protein sequence ID" value="KAK2945939.1"/>
    <property type="molecule type" value="Genomic_DNA"/>
</dbReference>
<proteinExistence type="predicted"/>
<gene>
    <name evidence="3" type="ORF">BLNAU_19156</name>
    <name evidence="2" type="ORF">BLNAU_21010</name>
</gene>